<evidence type="ECO:0000313" key="3">
    <source>
        <dbReference type="Proteomes" id="UP000763088"/>
    </source>
</evidence>
<keyword evidence="2" id="KW-0675">Receptor</keyword>
<keyword evidence="1" id="KW-0732">Signal</keyword>
<name>A0A928GIH5_XYLRU</name>
<accession>A0A928GIH5</accession>
<dbReference type="Proteomes" id="UP000763088">
    <property type="component" value="Unassembled WGS sequence"/>
</dbReference>
<evidence type="ECO:0000313" key="2">
    <source>
        <dbReference type="EMBL" id="MBE6265983.1"/>
    </source>
</evidence>
<evidence type="ECO:0000256" key="1">
    <source>
        <dbReference type="SAM" id="SignalP"/>
    </source>
</evidence>
<feature type="chain" id="PRO_5037703458" evidence="1">
    <location>
        <begin position="20"/>
        <end position="185"/>
    </location>
</feature>
<dbReference type="EMBL" id="SUYD01000006">
    <property type="protein sequence ID" value="MBE6265983.1"/>
    <property type="molecule type" value="Genomic_DNA"/>
</dbReference>
<gene>
    <name evidence="2" type="ORF">E7102_05900</name>
</gene>
<comment type="caution">
    <text evidence="2">The sequence shown here is derived from an EMBL/GenBank/DDBJ whole genome shotgun (WGS) entry which is preliminary data.</text>
</comment>
<sequence>MKKLYTMMMMAMMGMMAMSFTSCETDEEIAYTLEGTWKGNMYINSEWGGNTYTTTYSEITFLKDPYTYSEGTGYWVDYYSGAPWDYVANHIEWSINYGVIKIYFVEDRDYMEIRDYSLNYGHFSGTIYDGGNTVDFELYNTSRPTYSNYNWGYDSWYDNYSWSRTRGAEADSAKVIEKPRRFVAK</sequence>
<proteinExistence type="predicted"/>
<reference evidence="2" key="1">
    <citation type="submission" date="2019-04" db="EMBL/GenBank/DDBJ databases">
        <title>Evolution of Biomass-Degrading Anaerobic Consortia Revealed by Metagenomics.</title>
        <authorList>
            <person name="Peng X."/>
        </authorList>
    </citation>
    <scope>NUCLEOTIDE SEQUENCE</scope>
    <source>
        <strain evidence="2">SIG141</strain>
    </source>
</reference>
<feature type="signal peptide" evidence="1">
    <location>
        <begin position="1"/>
        <end position="19"/>
    </location>
</feature>
<dbReference type="PROSITE" id="PS51257">
    <property type="entry name" value="PROKAR_LIPOPROTEIN"/>
    <property type="match status" value="1"/>
</dbReference>
<organism evidence="2 3">
    <name type="scientific">Xylanibacter ruminicola</name>
    <name type="common">Prevotella ruminicola</name>
    <dbReference type="NCBI Taxonomy" id="839"/>
    <lineage>
        <taxon>Bacteria</taxon>
        <taxon>Pseudomonadati</taxon>
        <taxon>Bacteroidota</taxon>
        <taxon>Bacteroidia</taxon>
        <taxon>Bacteroidales</taxon>
        <taxon>Prevotellaceae</taxon>
        <taxon>Xylanibacter</taxon>
    </lineage>
</organism>
<protein>
    <submittedName>
        <fullName evidence="2">Hepatitis A virus cellular receptor 1</fullName>
    </submittedName>
</protein>
<dbReference type="AlphaFoldDB" id="A0A928GIH5"/>